<dbReference type="AlphaFoldDB" id="A0A7I8DHR0"/>
<dbReference type="Gene3D" id="3.80.30.20">
    <property type="entry name" value="tm_1862 like domain"/>
    <property type="match status" value="1"/>
</dbReference>
<dbReference type="GO" id="GO:0006779">
    <property type="term" value="P:porphyrin-containing compound biosynthetic process"/>
    <property type="evidence" value="ECO:0007669"/>
    <property type="project" value="TreeGrafter"/>
</dbReference>
<dbReference type="GO" id="GO:0051539">
    <property type="term" value="F:4 iron, 4 sulfur cluster binding"/>
    <property type="evidence" value="ECO:0007669"/>
    <property type="project" value="TreeGrafter"/>
</dbReference>
<dbReference type="SMART" id="SM00729">
    <property type="entry name" value="Elp3"/>
    <property type="match status" value="1"/>
</dbReference>
<accession>A0A7I8DHR0</accession>
<dbReference type="InterPro" id="IPR023404">
    <property type="entry name" value="rSAM_horseshoe"/>
</dbReference>
<dbReference type="GO" id="GO:0005737">
    <property type="term" value="C:cytoplasm"/>
    <property type="evidence" value="ECO:0007669"/>
    <property type="project" value="TreeGrafter"/>
</dbReference>
<dbReference type="RefSeq" id="WP_408626501.1">
    <property type="nucleotide sequence ID" value="NZ_AP023368.1"/>
</dbReference>
<dbReference type="KEGG" id="acht:bsdcttw_10100"/>
<evidence type="ECO:0000313" key="2">
    <source>
        <dbReference type="EMBL" id="BCJ97969.1"/>
    </source>
</evidence>
<reference evidence="2 3" key="1">
    <citation type="submission" date="2020-08" db="EMBL/GenBank/DDBJ databases">
        <title>Draft genome sequencing of an Anaerocolumna strain isolated from anoxic soil subjected to BSD treatment.</title>
        <authorList>
            <person name="Uek A."/>
            <person name="Tonouchi A."/>
        </authorList>
    </citation>
    <scope>NUCLEOTIDE SEQUENCE [LARGE SCALE GENOMIC DNA]</scope>
    <source>
        <strain evidence="2 3">CTTW</strain>
    </source>
</reference>
<keyword evidence="3" id="KW-1185">Reference proteome</keyword>
<sequence length="509" mass="58838">MVIHLILDREDYENDIYPLIKAFYPGEEVKVHRHNSNMEITRESLAIMVVIEDSYLCVAAVKDEKQLYKEEEHISTKELEKEEELNAMKEQELLLQKKKQIRNLLKRTVYRCLRGLTGEELPWGTLTGIRPTKIVLEKLEAGEEREAIRRFMLEEYYCSVRKADLSLMVAGREHELLKEMDYRNGYSIYIGIPFCPSTCLYCSFTSYSIERYGHMSEPYLEALMKEIKYASTVFNNKKLTTVYIGGGTPTTLNEVQLDKLLTYIDTYLKPGLAMEYTVEAGRPDSITEGKLRILKEHGVNRISINPQSMQQRTLDLIGRKHTVNQIEEAFALARKTGHENINMDIIIGLPGERKNDVANTLEQIEKLNPDSLTVHALALKRAARLNTEKVEYESADVEEAGSMAELTEEYAHSKEYQPYYLYRQKNMAGNLENTGYARKGKEGLYNVLIMEEKQTIIALGAGGQSKFVFHDENRIERVENVKSLKDYVERIDEMIERKIKFLTENEHLL</sequence>
<dbReference type="SFLD" id="SFLDG01082">
    <property type="entry name" value="B12-binding_domain_containing"/>
    <property type="match status" value="1"/>
</dbReference>
<dbReference type="InterPro" id="IPR034505">
    <property type="entry name" value="Coproporphyrinogen-III_oxidase"/>
</dbReference>
<dbReference type="GO" id="GO:0003824">
    <property type="term" value="F:catalytic activity"/>
    <property type="evidence" value="ECO:0007669"/>
    <property type="project" value="InterPro"/>
</dbReference>
<dbReference type="SUPFAM" id="SSF102114">
    <property type="entry name" value="Radical SAM enzymes"/>
    <property type="match status" value="1"/>
</dbReference>
<dbReference type="SFLD" id="SFLDS00029">
    <property type="entry name" value="Radical_SAM"/>
    <property type="match status" value="1"/>
</dbReference>
<dbReference type="InterPro" id="IPR023995">
    <property type="entry name" value="HemZ"/>
</dbReference>
<dbReference type="PANTHER" id="PTHR13932">
    <property type="entry name" value="COPROPORPHYRINIGEN III OXIDASE"/>
    <property type="match status" value="1"/>
</dbReference>
<proteinExistence type="predicted"/>
<dbReference type="PROSITE" id="PS51918">
    <property type="entry name" value="RADICAL_SAM"/>
    <property type="match status" value="1"/>
</dbReference>
<dbReference type="SFLD" id="SFLDG01065">
    <property type="entry name" value="anaerobic_coproporphyrinogen-I"/>
    <property type="match status" value="1"/>
</dbReference>
<dbReference type="PANTHER" id="PTHR13932:SF1">
    <property type="entry name" value="OXYGEN-INDEPENDENT COPROPORPHYRINOGEN-III OXIDASE-LIKE PROTEIN HEMZ"/>
    <property type="match status" value="1"/>
</dbReference>
<dbReference type="InterPro" id="IPR007197">
    <property type="entry name" value="rSAM"/>
</dbReference>
<dbReference type="InterPro" id="IPR006638">
    <property type="entry name" value="Elp3/MiaA/NifB-like_rSAM"/>
</dbReference>
<dbReference type="NCBIfam" id="TIGR03994">
    <property type="entry name" value="rSAM_HemZ"/>
    <property type="match status" value="1"/>
</dbReference>
<evidence type="ECO:0000313" key="3">
    <source>
        <dbReference type="Proteomes" id="UP000515703"/>
    </source>
</evidence>
<dbReference type="InterPro" id="IPR058240">
    <property type="entry name" value="rSAM_sf"/>
</dbReference>
<dbReference type="CDD" id="cd01335">
    <property type="entry name" value="Radical_SAM"/>
    <property type="match status" value="1"/>
</dbReference>
<organism evidence="2 3">
    <name type="scientific">Anaerocolumna chitinilytica</name>
    <dbReference type="NCBI Taxonomy" id="1727145"/>
    <lineage>
        <taxon>Bacteria</taxon>
        <taxon>Bacillati</taxon>
        <taxon>Bacillota</taxon>
        <taxon>Clostridia</taxon>
        <taxon>Lachnospirales</taxon>
        <taxon>Lachnospiraceae</taxon>
        <taxon>Anaerocolumna</taxon>
    </lineage>
</organism>
<protein>
    <submittedName>
        <fullName evidence="2">Coproporphyrinogen III oxidase</fullName>
    </submittedName>
</protein>
<evidence type="ECO:0000259" key="1">
    <source>
        <dbReference type="PROSITE" id="PS51918"/>
    </source>
</evidence>
<gene>
    <name evidence="2" type="primary">hemZ</name>
    <name evidence="2" type="ORF">bsdcttw_10100</name>
</gene>
<name>A0A7I8DHR0_9FIRM</name>
<reference evidence="2 3" key="2">
    <citation type="submission" date="2020-08" db="EMBL/GenBank/DDBJ databases">
        <authorList>
            <person name="Ueki A."/>
            <person name="Tonouchi A."/>
        </authorList>
    </citation>
    <scope>NUCLEOTIDE SEQUENCE [LARGE SCALE GENOMIC DNA]</scope>
    <source>
        <strain evidence="2 3">CTTW</strain>
    </source>
</reference>
<feature type="domain" description="Radical SAM core" evidence="1">
    <location>
        <begin position="180"/>
        <end position="419"/>
    </location>
</feature>
<dbReference type="Pfam" id="PF04055">
    <property type="entry name" value="Radical_SAM"/>
    <property type="match status" value="1"/>
</dbReference>
<dbReference type="EMBL" id="AP023368">
    <property type="protein sequence ID" value="BCJ97969.1"/>
    <property type="molecule type" value="Genomic_DNA"/>
</dbReference>
<dbReference type="Proteomes" id="UP000515703">
    <property type="component" value="Chromosome"/>
</dbReference>
<dbReference type="SFLD" id="SFLDF00310">
    <property type="entry name" value="oxygen-independent_coproporphy"/>
    <property type="match status" value="1"/>
</dbReference>